<accession>A0A1J1I582</accession>
<proteinExistence type="predicted"/>
<sequence length="97" mass="11584">MVLHITKLKKQHQRQLEKNKKENEKKKKPKAVRNQRIKDRIASLPVCVKSCFAQTAVYFTEFPNPTSSTHTYILVLMEAIKENFKFHWENYRQPLVL</sequence>
<evidence type="ECO:0000256" key="1">
    <source>
        <dbReference type="SAM" id="MobiDB-lite"/>
    </source>
</evidence>
<evidence type="ECO:0000313" key="2">
    <source>
        <dbReference type="EMBL" id="CRK95440.1"/>
    </source>
</evidence>
<feature type="region of interest" description="Disordered" evidence="1">
    <location>
        <begin position="1"/>
        <end position="33"/>
    </location>
</feature>
<gene>
    <name evidence="2" type="ORF">CLUMA_CG008861</name>
</gene>
<dbReference type="EMBL" id="CVRI01000041">
    <property type="protein sequence ID" value="CRK95440.1"/>
    <property type="molecule type" value="Genomic_DNA"/>
</dbReference>
<evidence type="ECO:0000313" key="3">
    <source>
        <dbReference type="Proteomes" id="UP000183832"/>
    </source>
</evidence>
<name>A0A1J1I582_9DIPT</name>
<dbReference type="AlphaFoldDB" id="A0A1J1I582"/>
<keyword evidence="3" id="KW-1185">Reference proteome</keyword>
<protein>
    <submittedName>
        <fullName evidence="2">CLUMA_CG008861, isoform A</fullName>
    </submittedName>
</protein>
<reference evidence="2 3" key="1">
    <citation type="submission" date="2015-04" db="EMBL/GenBank/DDBJ databases">
        <authorList>
            <person name="Syromyatnikov M.Y."/>
            <person name="Popov V.N."/>
        </authorList>
    </citation>
    <scope>NUCLEOTIDE SEQUENCE [LARGE SCALE GENOMIC DNA]</scope>
</reference>
<feature type="compositionally biased region" description="Basic and acidic residues" evidence="1">
    <location>
        <begin position="14"/>
        <end position="25"/>
    </location>
</feature>
<organism evidence="2 3">
    <name type="scientific">Clunio marinus</name>
    <dbReference type="NCBI Taxonomy" id="568069"/>
    <lineage>
        <taxon>Eukaryota</taxon>
        <taxon>Metazoa</taxon>
        <taxon>Ecdysozoa</taxon>
        <taxon>Arthropoda</taxon>
        <taxon>Hexapoda</taxon>
        <taxon>Insecta</taxon>
        <taxon>Pterygota</taxon>
        <taxon>Neoptera</taxon>
        <taxon>Endopterygota</taxon>
        <taxon>Diptera</taxon>
        <taxon>Nematocera</taxon>
        <taxon>Chironomoidea</taxon>
        <taxon>Chironomidae</taxon>
        <taxon>Clunio</taxon>
    </lineage>
</organism>
<dbReference type="Proteomes" id="UP000183832">
    <property type="component" value="Unassembled WGS sequence"/>
</dbReference>
<feature type="compositionally biased region" description="Basic residues" evidence="1">
    <location>
        <begin position="1"/>
        <end position="13"/>
    </location>
</feature>